<reference evidence="1 2" key="1">
    <citation type="submission" date="2021-03" db="EMBL/GenBank/DDBJ databases">
        <authorList>
            <person name="King G.J."/>
            <person name="Bancroft I."/>
            <person name="Baten A."/>
            <person name="Bloomfield J."/>
            <person name="Borpatragohain P."/>
            <person name="He Z."/>
            <person name="Irish N."/>
            <person name="Irwin J."/>
            <person name="Liu K."/>
            <person name="Mauleon R.P."/>
            <person name="Moore J."/>
            <person name="Morris R."/>
            <person name="Ostergaard L."/>
            <person name="Wang B."/>
            <person name="Wells R."/>
        </authorList>
    </citation>
    <scope>NUCLEOTIDE SEQUENCE [LARGE SCALE GENOMIC DNA]</scope>
    <source>
        <strain evidence="1">R-o-18</strain>
        <tissue evidence="1">Leaf</tissue>
    </source>
</reference>
<organism evidence="1 2">
    <name type="scientific">Brassica rapa subsp. trilocularis</name>
    <dbReference type="NCBI Taxonomy" id="1813537"/>
    <lineage>
        <taxon>Eukaryota</taxon>
        <taxon>Viridiplantae</taxon>
        <taxon>Streptophyta</taxon>
        <taxon>Embryophyta</taxon>
        <taxon>Tracheophyta</taxon>
        <taxon>Spermatophyta</taxon>
        <taxon>Magnoliopsida</taxon>
        <taxon>eudicotyledons</taxon>
        <taxon>Gunneridae</taxon>
        <taxon>Pentapetalae</taxon>
        <taxon>rosids</taxon>
        <taxon>malvids</taxon>
        <taxon>Brassicales</taxon>
        <taxon>Brassicaceae</taxon>
        <taxon>Brassiceae</taxon>
        <taxon>Brassica</taxon>
    </lineage>
</organism>
<proteinExistence type="predicted"/>
<evidence type="ECO:0000313" key="1">
    <source>
        <dbReference type="EMBL" id="KAG5407912.1"/>
    </source>
</evidence>
<name>A0ABQ7NAJ2_BRACM</name>
<comment type="caution">
    <text evidence="1">The sequence shown here is derived from an EMBL/GenBank/DDBJ whole genome shotgun (WGS) entry which is preliminary data.</text>
</comment>
<evidence type="ECO:0000313" key="2">
    <source>
        <dbReference type="Proteomes" id="UP000823674"/>
    </source>
</evidence>
<protein>
    <submittedName>
        <fullName evidence="1">Uncharacterized protein</fullName>
    </submittedName>
</protein>
<dbReference type="EMBL" id="JADBGQ010000003">
    <property type="protein sequence ID" value="KAG5407912.1"/>
    <property type="molecule type" value="Genomic_DNA"/>
</dbReference>
<accession>A0ABQ7NAJ2</accession>
<gene>
    <name evidence="1" type="primary">A03p074250.1_BraROA</name>
    <name evidence="1" type="ORF">IGI04_014031</name>
</gene>
<dbReference type="Proteomes" id="UP000823674">
    <property type="component" value="Chromosome A03"/>
</dbReference>
<sequence length="59" mass="7187">MDFMLEAVPRSLHEVFQSFLLKFIQILDIFFRYEVDFGRFLIRLLEDSQKLLEDSWLTS</sequence>
<keyword evidence="2" id="KW-1185">Reference proteome</keyword>